<name>A0A815GXZ7_9BILA</name>
<dbReference type="InterPro" id="IPR029071">
    <property type="entry name" value="Ubiquitin-like_domsf"/>
</dbReference>
<dbReference type="Proteomes" id="UP000663836">
    <property type="component" value="Unassembled WGS sequence"/>
</dbReference>
<dbReference type="EMBL" id="CAJOBD010001697">
    <property type="protein sequence ID" value="CAF3824758.1"/>
    <property type="molecule type" value="Genomic_DNA"/>
</dbReference>
<reference evidence="2" key="1">
    <citation type="submission" date="2021-02" db="EMBL/GenBank/DDBJ databases">
        <authorList>
            <person name="Nowell W R."/>
        </authorList>
    </citation>
    <scope>NUCLEOTIDE SEQUENCE</scope>
</reference>
<dbReference type="Pfam" id="PF00240">
    <property type="entry name" value="ubiquitin"/>
    <property type="match status" value="2"/>
</dbReference>
<dbReference type="EMBL" id="CAJNOT010002798">
    <property type="protein sequence ID" value="CAF1344217.1"/>
    <property type="molecule type" value="Genomic_DNA"/>
</dbReference>
<organism evidence="2 4">
    <name type="scientific">Rotaria sordida</name>
    <dbReference type="NCBI Taxonomy" id="392033"/>
    <lineage>
        <taxon>Eukaryota</taxon>
        <taxon>Metazoa</taxon>
        <taxon>Spiralia</taxon>
        <taxon>Gnathifera</taxon>
        <taxon>Rotifera</taxon>
        <taxon>Eurotatoria</taxon>
        <taxon>Bdelloidea</taxon>
        <taxon>Philodinida</taxon>
        <taxon>Philodinidae</taxon>
        <taxon>Rotaria</taxon>
    </lineage>
</organism>
<dbReference type="SMART" id="SM00213">
    <property type="entry name" value="UBQ"/>
    <property type="match status" value="1"/>
</dbReference>
<feature type="domain" description="Ubiquitin-like" evidence="1">
    <location>
        <begin position="46"/>
        <end position="114"/>
    </location>
</feature>
<dbReference type="SUPFAM" id="SSF54236">
    <property type="entry name" value="Ubiquitin-like"/>
    <property type="match status" value="3"/>
</dbReference>
<proteinExistence type="predicted"/>
<evidence type="ECO:0000313" key="2">
    <source>
        <dbReference type="EMBL" id="CAF1344217.1"/>
    </source>
</evidence>
<accession>A0A815GXZ7</accession>
<dbReference type="Proteomes" id="UP000663864">
    <property type="component" value="Unassembled WGS sequence"/>
</dbReference>
<gene>
    <name evidence="3" type="ORF">JBS370_LOCUS16684</name>
    <name evidence="2" type="ORF">ZHD862_LOCUS30211</name>
</gene>
<dbReference type="InterPro" id="IPR050158">
    <property type="entry name" value="Ubiquitin_ubiquitin-like"/>
</dbReference>
<evidence type="ECO:0000313" key="4">
    <source>
        <dbReference type="Proteomes" id="UP000663864"/>
    </source>
</evidence>
<dbReference type="PROSITE" id="PS50053">
    <property type="entry name" value="UBIQUITIN_2"/>
    <property type="match status" value="2"/>
</dbReference>
<dbReference type="Gene3D" id="3.10.20.90">
    <property type="entry name" value="Phosphatidylinositol 3-kinase Catalytic Subunit, Chain A, domain 1"/>
    <property type="match status" value="3"/>
</dbReference>
<dbReference type="PANTHER" id="PTHR10666">
    <property type="entry name" value="UBIQUITIN"/>
    <property type="match status" value="1"/>
</dbReference>
<feature type="domain" description="Ubiquitin-like" evidence="1">
    <location>
        <begin position="5"/>
        <end position="45"/>
    </location>
</feature>
<evidence type="ECO:0000313" key="3">
    <source>
        <dbReference type="EMBL" id="CAF3824758.1"/>
    </source>
</evidence>
<dbReference type="InterPro" id="IPR000626">
    <property type="entry name" value="Ubiquitin-like_dom"/>
</dbReference>
<dbReference type="InterPro" id="IPR019956">
    <property type="entry name" value="Ubiquitin_dom"/>
</dbReference>
<dbReference type="AlphaFoldDB" id="A0A815GXZ7"/>
<protein>
    <recommendedName>
        <fullName evidence="1">Ubiquitin-like domain-containing protein</fullName>
    </recommendedName>
</protein>
<comment type="caution">
    <text evidence="2">The sequence shown here is derived from an EMBL/GenBank/DDBJ whole genome shotgun (WGS) entry which is preliminary data.</text>
</comment>
<dbReference type="PRINTS" id="PR00348">
    <property type="entry name" value="UBIQUITIN"/>
</dbReference>
<evidence type="ECO:0000259" key="1">
    <source>
        <dbReference type="PROSITE" id="PS50053"/>
    </source>
</evidence>
<sequence length="161" mass="19019">MDHDIPLYQQQLLFKDKLLENHRTLSYYDIHMQSRVLLFLRGTGSMKIFVKLPIVKTVTLKVDPNDTIKDIKMKINDKEHIKVVYQQLVFDNIQLEDNKTLLDYNIQQKSTLELFIPDEMQVYIKTQNGKIITLAVHPNDFIEDVKIKIELPGLKKQLFFC</sequence>